<accession>A0A2K2UDS8</accession>
<feature type="domain" description="FAD-dependent oxidoreductase 2 FAD-binding" evidence="6">
    <location>
        <begin position="277"/>
        <end position="613"/>
    </location>
</feature>
<evidence type="ECO:0000256" key="4">
    <source>
        <dbReference type="ARBA" id="ARBA00023002"/>
    </source>
</evidence>
<dbReference type="PANTHER" id="PTHR43400">
    <property type="entry name" value="FUMARATE REDUCTASE"/>
    <property type="match status" value="1"/>
</dbReference>
<dbReference type="EMBL" id="PPEK01000001">
    <property type="protein sequence ID" value="PNV68487.1"/>
    <property type="molecule type" value="Genomic_DNA"/>
</dbReference>
<dbReference type="SUPFAM" id="SSF51905">
    <property type="entry name" value="FAD/NAD(P)-binding domain"/>
    <property type="match status" value="1"/>
</dbReference>
<dbReference type="PANTHER" id="PTHR43400:SF7">
    <property type="entry name" value="FAD-DEPENDENT OXIDOREDUCTASE 2 FAD BINDING DOMAIN-CONTAINING PROTEIN"/>
    <property type="match status" value="1"/>
</dbReference>
<evidence type="ECO:0000313" key="7">
    <source>
        <dbReference type="EMBL" id="PNV68487.1"/>
    </source>
</evidence>
<proteinExistence type="predicted"/>
<feature type="domain" description="FAD-dependent oxidoreductase 2 FAD-binding" evidence="6">
    <location>
        <begin position="89"/>
        <end position="121"/>
    </location>
</feature>
<dbReference type="Proteomes" id="UP000236197">
    <property type="component" value="Unassembled WGS sequence"/>
</dbReference>
<dbReference type="Gene3D" id="3.50.50.60">
    <property type="entry name" value="FAD/NAD(P)-binding domain"/>
    <property type="match status" value="2"/>
</dbReference>
<dbReference type="SUPFAM" id="SSF56425">
    <property type="entry name" value="Succinate dehydrogenase/fumarate reductase flavoprotein, catalytic domain"/>
    <property type="match status" value="1"/>
</dbReference>
<dbReference type="Pfam" id="PF10518">
    <property type="entry name" value="TAT_signal"/>
    <property type="match status" value="1"/>
</dbReference>
<sequence length="634" mass="67886">MDVSRRDLLKGGAVLGAGLAVSAGLATGAAVLPGCTPSSTKPGEADSSDAVSTGGASGNPNDYYQTGIDWLGAPPEIDEADVAETFDGDIVVCGGGNAGIQAALAATEGGAKVHVLESSSEKFRKVKGRDVGHVNSQWLIDQGFGPYDEGEIVNEFMMRCAGRNNAEIIKRFVYNSGETFDHMISLVNWPDDRIKPVKRSDPNVSPIDPSSMYVPQAAGVLDGPVEYPVMQGGFKTWASTASVVGEISHVIGDESGIESNDYSRLDEIQQFSILKSQELGAEWHYEQRARRLITDDSGAVVGVYAENADGTYTRYNASKGVILCAGDFGGNVDMAWALLAEISEFAARAGKGPEDIRAESFCEGDGHKMACWVGGQIEPLPRPILNYHWTGAPWGTVPYLWLNSEGKRFMNEAAVTNAWANSLRQPLGPICTISDSKWFDVLKRGGIELGAPNAGRQEYITELKEDVDNVPVGDPNGGRCRDSVECERQPHIVYKADTIEELCGFMGFSDEAAKEAAASVERYNELCKQGHDADFDKDDKFMSPIDEPPYIGSFFENERWSGIGLVCFAGLLTDGHLQVLDGDGKKIPGLWAAGNCLGGRFGTGYVTPIAGNSVGMAITHGRVAGKVATGQEVR</sequence>
<dbReference type="GO" id="GO:0033765">
    <property type="term" value="F:steroid dehydrogenase activity, acting on the CH-CH group of donors"/>
    <property type="evidence" value="ECO:0007669"/>
    <property type="project" value="UniProtKB-ARBA"/>
</dbReference>
<dbReference type="InterPro" id="IPR003953">
    <property type="entry name" value="FAD-dep_OxRdtase_2_FAD-bd"/>
</dbReference>
<evidence type="ECO:0000256" key="3">
    <source>
        <dbReference type="ARBA" id="ARBA00022827"/>
    </source>
</evidence>
<organism evidence="7 8">
    <name type="scientific">Enteroscipio rubneri</name>
    <dbReference type="NCBI Taxonomy" id="2070686"/>
    <lineage>
        <taxon>Bacteria</taxon>
        <taxon>Bacillati</taxon>
        <taxon>Actinomycetota</taxon>
        <taxon>Coriobacteriia</taxon>
        <taxon>Eggerthellales</taxon>
        <taxon>Eggerthellaceae</taxon>
        <taxon>Enteroscipio</taxon>
    </lineage>
</organism>
<dbReference type="RefSeq" id="WP_103263813.1">
    <property type="nucleotide sequence ID" value="NZ_CABMLE010000001.1"/>
</dbReference>
<dbReference type="InterPro" id="IPR027477">
    <property type="entry name" value="Succ_DH/fumarate_Rdtase_cat_sf"/>
</dbReference>
<evidence type="ECO:0000259" key="6">
    <source>
        <dbReference type="Pfam" id="PF00890"/>
    </source>
</evidence>
<evidence type="ECO:0000256" key="5">
    <source>
        <dbReference type="SAM" id="MobiDB-lite"/>
    </source>
</evidence>
<comment type="cofactor">
    <cofactor evidence="1">
        <name>FAD</name>
        <dbReference type="ChEBI" id="CHEBI:57692"/>
    </cofactor>
</comment>
<dbReference type="OrthoDB" id="3169579at2"/>
<dbReference type="Gene3D" id="3.90.700.10">
    <property type="entry name" value="Succinate dehydrogenase/fumarate reductase flavoprotein, catalytic domain"/>
    <property type="match status" value="1"/>
</dbReference>
<name>A0A2K2UDS8_9ACTN</name>
<dbReference type="Pfam" id="PF00890">
    <property type="entry name" value="FAD_binding_2"/>
    <property type="match status" value="2"/>
</dbReference>
<keyword evidence="4" id="KW-0560">Oxidoreductase</keyword>
<reference evidence="8" key="1">
    <citation type="submission" date="2018-01" db="EMBL/GenBank/DDBJ databases">
        <title>Rubneribacter badeniensis gen. nov., sp. nov., and Colonibacter rubneri, gen. nov., sp. nov., WGS of new members of the Eggerthellaceae.</title>
        <authorList>
            <person name="Danylec N."/>
            <person name="Stoll D.A."/>
            <person name="Doetsch A."/>
            <person name="Kulling S.E."/>
            <person name="Huch M."/>
        </authorList>
    </citation>
    <scope>NUCLEOTIDE SEQUENCE [LARGE SCALE GENOMIC DNA]</scope>
    <source>
        <strain evidence="8">ResAG-96</strain>
    </source>
</reference>
<comment type="caution">
    <text evidence="7">The sequence shown here is derived from an EMBL/GenBank/DDBJ whole genome shotgun (WGS) entry which is preliminary data.</text>
</comment>
<evidence type="ECO:0000256" key="1">
    <source>
        <dbReference type="ARBA" id="ARBA00001974"/>
    </source>
</evidence>
<dbReference type="InterPro" id="IPR036188">
    <property type="entry name" value="FAD/NAD-bd_sf"/>
</dbReference>
<dbReference type="InterPro" id="IPR019546">
    <property type="entry name" value="TAT_signal_bac_arc"/>
</dbReference>
<keyword evidence="3" id="KW-0274">FAD</keyword>
<dbReference type="InterPro" id="IPR050315">
    <property type="entry name" value="FAD-oxidoreductase_2"/>
</dbReference>
<feature type="region of interest" description="Disordered" evidence="5">
    <location>
        <begin position="37"/>
        <end position="60"/>
    </location>
</feature>
<protein>
    <submittedName>
        <fullName evidence="7">Succinate dehydrogenase</fullName>
    </submittedName>
</protein>
<dbReference type="InterPro" id="IPR006311">
    <property type="entry name" value="TAT_signal"/>
</dbReference>
<dbReference type="PROSITE" id="PS51318">
    <property type="entry name" value="TAT"/>
    <property type="match status" value="1"/>
</dbReference>
<evidence type="ECO:0000313" key="8">
    <source>
        <dbReference type="Proteomes" id="UP000236197"/>
    </source>
</evidence>
<dbReference type="AlphaFoldDB" id="A0A2K2UDS8"/>
<keyword evidence="2" id="KW-0285">Flavoprotein</keyword>
<keyword evidence="8" id="KW-1185">Reference proteome</keyword>
<evidence type="ECO:0000256" key="2">
    <source>
        <dbReference type="ARBA" id="ARBA00022630"/>
    </source>
</evidence>
<gene>
    <name evidence="7" type="ORF">C2L71_00405</name>
</gene>